<keyword evidence="2" id="KW-1185">Reference proteome</keyword>
<dbReference type="EMBL" id="JAHRIO010045926">
    <property type="protein sequence ID" value="MEQ2173458.1"/>
    <property type="molecule type" value="Genomic_DNA"/>
</dbReference>
<dbReference type="Proteomes" id="UP001476798">
    <property type="component" value="Unassembled WGS sequence"/>
</dbReference>
<name>A0ABV0NSE4_9TELE</name>
<reference evidence="1 2" key="1">
    <citation type="submission" date="2021-06" db="EMBL/GenBank/DDBJ databases">
        <authorList>
            <person name="Palmer J.M."/>
        </authorList>
    </citation>
    <scope>NUCLEOTIDE SEQUENCE [LARGE SCALE GENOMIC DNA]</scope>
    <source>
        <strain evidence="1 2">GA_2019</strain>
        <tissue evidence="1">Muscle</tissue>
    </source>
</reference>
<protein>
    <submittedName>
        <fullName evidence="1">Uncharacterized protein</fullName>
    </submittedName>
</protein>
<accession>A0ABV0NSE4</accession>
<feature type="non-terminal residue" evidence="1">
    <location>
        <position position="113"/>
    </location>
</feature>
<comment type="caution">
    <text evidence="1">The sequence shown here is derived from an EMBL/GenBank/DDBJ whole genome shotgun (WGS) entry which is preliminary data.</text>
</comment>
<organism evidence="1 2">
    <name type="scientific">Goodea atripinnis</name>
    <dbReference type="NCBI Taxonomy" id="208336"/>
    <lineage>
        <taxon>Eukaryota</taxon>
        <taxon>Metazoa</taxon>
        <taxon>Chordata</taxon>
        <taxon>Craniata</taxon>
        <taxon>Vertebrata</taxon>
        <taxon>Euteleostomi</taxon>
        <taxon>Actinopterygii</taxon>
        <taxon>Neopterygii</taxon>
        <taxon>Teleostei</taxon>
        <taxon>Neoteleostei</taxon>
        <taxon>Acanthomorphata</taxon>
        <taxon>Ovalentaria</taxon>
        <taxon>Atherinomorphae</taxon>
        <taxon>Cyprinodontiformes</taxon>
        <taxon>Goodeidae</taxon>
        <taxon>Goodea</taxon>
    </lineage>
</organism>
<evidence type="ECO:0000313" key="2">
    <source>
        <dbReference type="Proteomes" id="UP001476798"/>
    </source>
</evidence>
<proteinExistence type="predicted"/>
<evidence type="ECO:0000313" key="1">
    <source>
        <dbReference type="EMBL" id="MEQ2173458.1"/>
    </source>
</evidence>
<sequence>MLIFIVSSGPSVQREAQHKSPLQPFGFRTQTTQKALIQLFRVLDIFQQNGPFKIYLNSCIIWILCSCLWLSVALKGWIEEGGEKSASNSSKSWLGAASRCAAQHGRAEQRTGY</sequence>
<gene>
    <name evidence="1" type="ORF">GOODEAATRI_032313</name>
</gene>